<name>A0A2T5MIZ3_9GAMM</name>
<reference evidence="2 3" key="1">
    <citation type="submission" date="2018-04" db="EMBL/GenBank/DDBJ databases">
        <title>Novel species isolated from glacier.</title>
        <authorList>
            <person name="Liu Q."/>
            <person name="Xin Y.-H."/>
        </authorList>
    </citation>
    <scope>NUCLEOTIDE SEQUENCE [LARGE SCALE GENOMIC DNA]</scope>
    <source>
        <strain evidence="2 3">GT1R17</strain>
    </source>
</reference>
<evidence type="ECO:0000313" key="2">
    <source>
        <dbReference type="EMBL" id="PTU32553.1"/>
    </source>
</evidence>
<proteinExistence type="predicted"/>
<sequence>MNSQLPSDLYIRPMSEQDVDRLLEMESDPSVMQFTSGRITPTLERRQDVIHYLQQARTDTGHWAVEKKGNFIGWVSLTNWKPDGRHQIAYRFCASEWGNGYATTAASALVDYAFTTLNISALVAVVWPDNLASAAVLRKLNFKYEKDALNQEVIVHLYSRLR</sequence>
<dbReference type="Pfam" id="PF13302">
    <property type="entry name" value="Acetyltransf_3"/>
    <property type="match status" value="1"/>
</dbReference>
<evidence type="ECO:0000259" key="1">
    <source>
        <dbReference type="PROSITE" id="PS51186"/>
    </source>
</evidence>
<dbReference type="PANTHER" id="PTHR43792">
    <property type="entry name" value="GNAT FAMILY, PUTATIVE (AFU_ORTHOLOGUE AFUA_3G00765)-RELATED-RELATED"/>
    <property type="match status" value="1"/>
</dbReference>
<dbReference type="Gene3D" id="3.40.630.30">
    <property type="match status" value="1"/>
</dbReference>
<dbReference type="InterPro" id="IPR000182">
    <property type="entry name" value="GNAT_dom"/>
</dbReference>
<keyword evidence="3" id="KW-1185">Reference proteome</keyword>
<gene>
    <name evidence="2" type="ORF">CJD38_00015</name>
</gene>
<organism evidence="2 3">
    <name type="scientific">Stenotrophobium rhamnosiphilum</name>
    <dbReference type="NCBI Taxonomy" id="2029166"/>
    <lineage>
        <taxon>Bacteria</taxon>
        <taxon>Pseudomonadati</taxon>
        <taxon>Pseudomonadota</taxon>
        <taxon>Gammaproteobacteria</taxon>
        <taxon>Nevskiales</taxon>
        <taxon>Nevskiaceae</taxon>
        <taxon>Stenotrophobium</taxon>
    </lineage>
</organism>
<protein>
    <submittedName>
        <fullName evidence="2">N-acetyltransferase</fullName>
    </submittedName>
</protein>
<accession>A0A2T5MIZ3</accession>
<dbReference type="PANTHER" id="PTHR43792:SF16">
    <property type="entry name" value="N-ACETYLTRANSFERASE DOMAIN-CONTAINING PROTEIN"/>
    <property type="match status" value="1"/>
</dbReference>
<dbReference type="EMBL" id="QANS01000001">
    <property type="protein sequence ID" value="PTU32553.1"/>
    <property type="molecule type" value="Genomic_DNA"/>
</dbReference>
<comment type="caution">
    <text evidence="2">The sequence shown here is derived from an EMBL/GenBank/DDBJ whole genome shotgun (WGS) entry which is preliminary data.</text>
</comment>
<dbReference type="InterPro" id="IPR051531">
    <property type="entry name" value="N-acetyltransferase"/>
</dbReference>
<evidence type="ECO:0000313" key="3">
    <source>
        <dbReference type="Proteomes" id="UP000244248"/>
    </source>
</evidence>
<dbReference type="GO" id="GO:0016747">
    <property type="term" value="F:acyltransferase activity, transferring groups other than amino-acyl groups"/>
    <property type="evidence" value="ECO:0007669"/>
    <property type="project" value="InterPro"/>
</dbReference>
<keyword evidence="2" id="KW-0808">Transferase</keyword>
<dbReference type="RefSeq" id="WP_107938262.1">
    <property type="nucleotide sequence ID" value="NZ_QANS01000001.1"/>
</dbReference>
<dbReference type="OrthoDB" id="9801656at2"/>
<dbReference type="PROSITE" id="PS51186">
    <property type="entry name" value="GNAT"/>
    <property type="match status" value="1"/>
</dbReference>
<dbReference type="InterPro" id="IPR016181">
    <property type="entry name" value="Acyl_CoA_acyltransferase"/>
</dbReference>
<dbReference type="AlphaFoldDB" id="A0A2T5MIZ3"/>
<dbReference type="Proteomes" id="UP000244248">
    <property type="component" value="Unassembled WGS sequence"/>
</dbReference>
<dbReference type="SUPFAM" id="SSF55729">
    <property type="entry name" value="Acyl-CoA N-acyltransferases (Nat)"/>
    <property type="match status" value="1"/>
</dbReference>
<feature type="domain" description="N-acetyltransferase" evidence="1">
    <location>
        <begin position="9"/>
        <end position="162"/>
    </location>
</feature>